<dbReference type="SUPFAM" id="SSF51726">
    <property type="entry name" value="UROD/MetE-like"/>
    <property type="match status" value="1"/>
</dbReference>
<protein>
    <submittedName>
        <fullName evidence="2">Methyltransferase</fullName>
    </submittedName>
</protein>
<organism evidence="2 3">
    <name type="scientific">Eiseniibacteriota bacterium</name>
    <dbReference type="NCBI Taxonomy" id="2212470"/>
    <lineage>
        <taxon>Bacteria</taxon>
        <taxon>Candidatus Eiseniibacteriota</taxon>
    </lineage>
</organism>
<dbReference type="GO" id="GO:0032259">
    <property type="term" value="P:methylation"/>
    <property type="evidence" value="ECO:0007669"/>
    <property type="project" value="UniProtKB-KW"/>
</dbReference>
<dbReference type="PANTHER" id="PTHR47099">
    <property type="entry name" value="METHYLCOBAMIDE:COM METHYLTRANSFERASE MTBA"/>
    <property type="match status" value="1"/>
</dbReference>
<dbReference type="InterPro" id="IPR000257">
    <property type="entry name" value="Uroporphyrinogen_deCOase"/>
</dbReference>
<dbReference type="EMBL" id="JAHJDP010000084">
    <property type="protein sequence ID" value="MBU2692038.1"/>
    <property type="molecule type" value="Genomic_DNA"/>
</dbReference>
<evidence type="ECO:0000313" key="2">
    <source>
        <dbReference type="EMBL" id="MBU2692038.1"/>
    </source>
</evidence>
<reference evidence="2" key="1">
    <citation type="submission" date="2021-05" db="EMBL/GenBank/DDBJ databases">
        <title>Energy efficiency and biological interactions define the core microbiome of deep oligotrophic groundwater.</title>
        <authorList>
            <person name="Mehrshad M."/>
            <person name="Lopez-Fernandez M."/>
            <person name="Bell E."/>
            <person name="Bernier-Latmani R."/>
            <person name="Bertilsson S."/>
            <person name="Dopson M."/>
        </authorList>
    </citation>
    <scope>NUCLEOTIDE SEQUENCE</scope>
    <source>
        <strain evidence="2">Modern_marine.mb.64</strain>
    </source>
</reference>
<dbReference type="AlphaFoldDB" id="A0A948RYP5"/>
<name>A0A948RYP5_UNCEI</name>
<dbReference type="PANTHER" id="PTHR47099:SF1">
    <property type="entry name" value="METHYLCOBAMIDE:COM METHYLTRANSFERASE MTBA"/>
    <property type="match status" value="1"/>
</dbReference>
<dbReference type="Pfam" id="PF01208">
    <property type="entry name" value="URO-D"/>
    <property type="match status" value="1"/>
</dbReference>
<comment type="caution">
    <text evidence="2">The sequence shown here is derived from an EMBL/GenBank/DDBJ whole genome shotgun (WGS) entry which is preliminary data.</text>
</comment>
<dbReference type="GO" id="GO:0008168">
    <property type="term" value="F:methyltransferase activity"/>
    <property type="evidence" value="ECO:0007669"/>
    <property type="project" value="UniProtKB-KW"/>
</dbReference>
<keyword evidence="2" id="KW-0808">Transferase</keyword>
<sequence>MTSRELVCRTLEFDSPARIPRQMWLLPWAVQQYPEPSRRLQRDFPDDIGSSPSFLKQFPHISGEKHTPGTYIDEWGCVFQNLQAGVIGEVKEPLLHDWSRIEDLRVPTEALSVDTNKVNEFCASSELFLLAGTCPRPFERAQFLRGTVNLFMDFMDRPTELDRLLAILHGLYVKEMELWAKTDVDALYFMDDWGSQKALLVSPDLWRELFKPLYREYAEIAHRNGKYIFMHTDGYVLDIFPDLIELEIDAVNSQIFCMGVEEIGKKFAGEITFWGEMDRQQILPNGSLDEVIAASRLMKSSLHRGGGLIAQCEFGAGANPENVRAFFEFWEREAT</sequence>
<proteinExistence type="predicted"/>
<dbReference type="InterPro" id="IPR038071">
    <property type="entry name" value="UROD/MetE-like_sf"/>
</dbReference>
<accession>A0A948RYP5</accession>
<gene>
    <name evidence="2" type="ORF">KJ970_14050</name>
</gene>
<dbReference type="InterPro" id="IPR052024">
    <property type="entry name" value="Methanogen_methyltrans"/>
</dbReference>
<dbReference type="Proteomes" id="UP000777784">
    <property type="component" value="Unassembled WGS sequence"/>
</dbReference>
<evidence type="ECO:0000313" key="3">
    <source>
        <dbReference type="Proteomes" id="UP000777784"/>
    </source>
</evidence>
<feature type="domain" description="Uroporphyrinogen decarboxylase (URO-D)" evidence="1">
    <location>
        <begin position="88"/>
        <end position="329"/>
    </location>
</feature>
<dbReference type="GO" id="GO:0004853">
    <property type="term" value="F:uroporphyrinogen decarboxylase activity"/>
    <property type="evidence" value="ECO:0007669"/>
    <property type="project" value="InterPro"/>
</dbReference>
<keyword evidence="2" id="KW-0489">Methyltransferase</keyword>
<evidence type="ECO:0000259" key="1">
    <source>
        <dbReference type="Pfam" id="PF01208"/>
    </source>
</evidence>
<dbReference type="Gene3D" id="3.20.20.210">
    <property type="match status" value="1"/>
</dbReference>
<dbReference type="GO" id="GO:0006779">
    <property type="term" value="P:porphyrin-containing compound biosynthetic process"/>
    <property type="evidence" value="ECO:0007669"/>
    <property type="project" value="InterPro"/>
</dbReference>